<dbReference type="InterPro" id="IPR014959">
    <property type="entry name" value="DUF1827"/>
</dbReference>
<name>A0ABW1UJQ4_9LACO</name>
<dbReference type="Proteomes" id="UP001596310">
    <property type="component" value="Unassembled WGS sequence"/>
</dbReference>
<sequence length="93" mass="10605">MRLFDVTNSFSKLVHNQLAGTDAKLVKVYSLGNVTVVYTKAPTHQEILMKSEHRDISEDEIDFAIKTLIKQRPKKTEIIRGNHLAEISVQTRV</sequence>
<dbReference type="RefSeq" id="WP_125596485.1">
    <property type="nucleotide sequence ID" value="NZ_JBHSSM010000005.1"/>
</dbReference>
<accession>A0ABW1UJQ4</accession>
<comment type="caution">
    <text evidence="1">The sequence shown here is derived from an EMBL/GenBank/DDBJ whole genome shotgun (WGS) entry which is preliminary data.</text>
</comment>
<proteinExistence type="predicted"/>
<protein>
    <submittedName>
        <fullName evidence="1">DUF1827 family protein</fullName>
    </submittedName>
</protein>
<gene>
    <name evidence="1" type="ORF">ACFQHW_01050</name>
</gene>
<organism evidence="1 2">
    <name type="scientific">Lapidilactobacillus achengensis</name>
    <dbReference type="NCBI Taxonomy" id="2486000"/>
    <lineage>
        <taxon>Bacteria</taxon>
        <taxon>Bacillati</taxon>
        <taxon>Bacillota</taxon>
        <taxon>Bacilli</taxon>
        <taxon>Lactobacillales</taxon>
        <taxon>Lactobacillaceae</taxon>
        <taxon>Lapidilactobacillus</taxon>
    </lineage>
</organism>
<dbReference type="EMBL" id="JBHSSM010000005">
    <property type="protein sequence ID" value="MFC6314157.1"/>
    <property type="molecule type" value="Genomic_DNA"/>
</dbReference>
<dbReference type="Pfam" id="PF08860">
    <property type="entry name" value="DUF1827"/>
    <property type="match status" value="1"/>
</dbReference>
<evidence type="ECO:0000313" key="1">
    <source>
        <dbReference type="EMBL" id="MFC6314157.1"/>
    </source>
</evidence>
<keyword evidence="2" id="KW-1185">Reference proteome</keyword>
<dbReference type="Gene3D" id="3.40.1720.10">
    <property type="entry name" value="Streptococcus thermophilus LMG 18311 protein like"/>
    <property type="match status" value="1"/>
</dbReference>
<evidence type="ECO:0000313" key="2">
    <source>
        <dbReference type="Proteomes" id="UP001596310"/>
    </source>
</evidence>
<dbReference type="InterPro" id="IPR038226">
    <property type="entry name" value="LMG18311-like_sf"/>
</dbReference>
<reference evidence="2" key="1">
    <citation type="journal article" date="2019" name="Int. J. Syst. Evol. Microbiol.">
        <title>The Global Catalogue of Microorganisms (GCM) 10K type strain sequencing project: providing services to taxonomists for standard genome sequencing and annotation.</title>
        <authorList>
            <consortium name="The Broad Institute Genomics Platform"/>
            <consortium name="The Broad Institute Genome Sequencing Center for Infectious Disease"/>
            <person name="Wu L."/>
            <person name="Ma J."/>
        </authorList>
    </citation>
    <scope>NUCLEOTIDE SEQUENCE [LARGE SCALE GENOMIC DNA]</scope>
    <source>
        <strain evidence="2">CCM 8897</strain>
    </source>
</reference>